<protein>
    <submittedName>
        <fullName evidence="3">Membrane-bound lytic murein transglycosylase D</fullName>
    </submittedName>
</protein>
<reference evidence="3 4" key="1">
    <citation type="submission" date="2017-01" db="EMBL/GenBank/DDBJ databases">
        <authorList>
            <person name="Mah S.A."/>
            <person name="Swanson W.J."/>
            <person name="Moy G.W."/>
            <person name="Vacquier V.D."/>
        </authorList>
    </citation>
    <scope>NUCLEOTIDE SEQUENCE [LARGE SCALE GENOMIC DNA]</scope>
    <source>
        <strain evidence="3 4">DSM 16927</strain>
    </source>
</reference>
<proteinExistence type="inferred from homology"/>
<dbReference type="InterPro" id="IPR023346">
    <property type="entry name" value="Lysozyme-like_dom_sf"/>
</dbReference>
<dbReference type="EMBL" id="FTNZ01000007">
    <property type="protein sequence ID" value="SIS44722.1"/>
    <property type="molecule type" value="Genomic_DNA"/>
</dbReference>
<accession>A0A1N7J5X4</accession>
<dbReference type="STRING" id="112234.SAMN05421768_107360"/>
<comment type="similarity">
    <text evidence="1">Belongs to the transglycosylase Slt family.</text>
</comment>
<gene>
    <name evidence="3" type="ORF">SAMN05421768_107360</name>
</gene>
<dbReference type="InterPro" id="IPR008258">
    <property type="entry name" value="Transglycosylase_SLT_dom_1"/>
</dbReference>
<dbReference type="CDD" id="cd16894">
    <property type="entry name" value="MltD-like"/>
    <property type="match status" value="1"/>
</dbReference>
<dbReference type="Proteomes" id="UP000186106">
    <property type="component" value="Unassembled WGS sequence"/>
</dbReference>
<dbReference type="PANTHER" id="PTHR37423:SF2">
    <property type="entry name" value="MEMBRANE-BOUND LYTIC MUREIN TRANSGLYCOSYLASE C"/>
    <property type="match status" value="1"/>
</dbReference>
<dbReference type="AlphaFoldDB" id="A0A1N7J5X4"/>
<dbReference type="Gene3D" id="1.10.530.10">
    <property type="match status" value="1"/>
</dbReference>
<evidence type="ECO:0000313" key="4">
    <source>
        <dbReference type="Proteomes" id="UP000186106"/>
    </source>
</evidence>
<organism evidence="3 4">
    <name type="scientific">Chryseobacterium joostei</name>
    <dbReference type="NCBI Taxonomy" id="112234"/>
    <lineage>
        <taxon>Bacteria</taxon>
        <taxon>Pseudomonadati</taxon>
        <taxon>Bacteroidota</taxon>
        <taxon>Flavobacteriia</taxon>
        <taxon>Flavobacteriales</taxon>
        <taxon>Weeksellaceae</taxon>
        <taxon>Chryseobacterium group</taxon>
        <taxon>Chryseobacterium</taxon>
    </lineage>
</organism>
<evidence type="ECO:0000313" key="3">
    <source>
        <dbReference type="EMBL" id="SIS44722.1"/>
    </source>
</evidence>
<sequence length="310" mass="34776">MKRLIGTFAPWPFYFFAINTFKMKTIVKNIFTGVMLLGTVVLVNGQFLAASDTSESSVRKYQGIINSNKDLVEFIEQLLMQKGLPKHLRNLALIESHFNRNITSGAGAVGIWQFMTAHANQYGLSEQNRTDVYKSTKTATISLANLYKKYNNWVTVVAAYNCGEGNIAKAMQAAGSTQYHEFSQYLPAETINHVKKYLNACYATGELQSVLSNYNSSRINKVFFEEGNRKVTAAALSETEINAGFSLNIIADELDVEVNEILAWNPGITEELQKKGESSFYLPVDLMPDFLLRKNKILTRSIKEGNSFQQ</sequence>
<dbReference type="Pfam" id="PF01464">
    <property type="entry name" value="SLT"/>
    <property type="match status" value="1"/>
</dbReference>
<feature type="domain" description="Transglycosylase SLT" evidence="2">
    <location>
        <begin position="76"/>
        <end position="180"/>
    </location>
</feature>
<name>A0A1N7J5X4_9FLAO</name>
<dbReference type="SUPFAM" id="SSF53955">
    <property type="entry name" value="Lysozyme-like"/>
    <property type="match status" value="1"/>
</dbReference>
<evidence type="ECO:0000256" key="1">
    <source>
        <dbReference type="ARBA" id="ARBA00007734"/>
    </source>
</evidence>
<evidence type="ECO:0000259" key="2">
    <source>
        <dbReference type="Pfam" id="PF01464"/>
    </source>
</evidence>
<dbReference type="PANTHER" id="PTHR37423">
    <property type="entry name" value="SOLUBLE LYTIC MUREIN TRANSGLYCOSYLASE-RELATED"/>
    <property type="match status" value="1"/>
</dbReference>